<dbReference type="RefSeq" id="WP_173582108.1">
    <property type="nucleotide sequence ID" value="NZ_WOTB01000003.1"/>
</dbReference>
<organism evidence="2 3">
    <name type="scientific">Acetobacter musti</name>
    <dbReference type="NCBI Taxonomy" id="864732"/>
    <lineage>
        <taxon>Bacteria</taxon>
        <taxon>Pseudomonadati</taxon>
        <taxon>Pseudomonadota</taxon>
        <taxon>Alphaproteobacteria</taxon>
        <taxon>Acetobacterales</taxon>
        <taxon>Acetobacteraceae</taxon>
        <taxon>Acetobacter</taxon>
    </lineage>
</organism>
<evidence type="ECO:0000256" key="1">
    <source>
        <dbReference type="SAM" id="MobiDB-lite"/>
    </source>
</evidence>
<proteinExistence type="predicted"/>
<feature type="compositionally biased region" description="Polar residues" evidence="1">
    <location>
        <begin position="659"/>
        <end position="687"/>
    </location>
</feature>
<feature type="region of interest" description="Disordered" evidence="1">
    <location>
        <begin position="650"/>
        <end position="687"/>
    </location>
</feature>
<sequence length="687" mass="72696">MANSGVKVTISAVDRASSALERINARIAAIQAPVRRLQSAFARFANVTGLRYLRTGIDSVSRSAVGTFRSLGQIVPVLGSITGAASIAGVYRLASAWAEMGTQLRTTARSMGMAPQRLMAMQNAARLSGGSADAMAGALQGLASTRWEAMHGFAPEAVVQFQALGVSLRELQQLSPDALFDRIAKRLRAIRDPAARTIAATKIFGGAAQGLLPIFQQTEQAFQANIREAERLGLMNQKGADAAARLQQAQTGLTEAVEGFGYSVAQSLEPVITPVIDQMRDWIAANRDWIAQDISRYVGQFITWLRTGGWDTIRTDIRGVYDEILRIVDGLGGWQSAGRDALIAIGAVYAAPVLTGVASLAGGVLSVSAALIRMRTNAEAATAAVTAMNTASSGGILGMLGRTAIAGAAGYAAHSALNALDPGDRLGSWIDSHSNTASFVDDLFSRIGLGRSYAEQARVQAGVPYRPGMLLRDTGASQGQYGIYSRAVADIEGARYNQMGGAGGRYAGRYQMSPDAISEAARYLGETAPSQQQFLANPAMQERYFEAYSDLASRYMSVHSARYRSASPGQRLAALGYAHNEGMGAAVNWLERGQVRSDGFGTPGTRYSDAVLSGLNASGPDLSVPSRASSGDSLEDTINNLRLKVEIDHKNAPPGTRVSVRSASPQLAVHTTQQVRAMDPQNSATGN</sequence>
<evidence type="ECO:0000313" key="3">
    <source>
        <dbReference type="Proteomes" id="UP000635278"/>
    </source>
</evidence>
<comment type="caution">
    <text evidence="2">The sequence shown here is derived from an EMBL/GenBank/DDBJ whole genome shotgun (WGS) entry which is preliminary data.</text>
</comment>
<name>A0ABX0JJX7_9PROT</name>
<dbReference type="EMBL" id="WOTB01000003">
    <property type="protein sequence ID" value="NHN83669.1"/>
    <property type="molecule type" value="Genomic_DNA"/>
</dbReference>
<protein>
    <submittedName>
        <fullName evidence="2">Uncharacterized protein</fullName>
    </submittedName>
</protein>
<accession>A0ABX0JJX7</accession>
<keyword evidence="3" id="KW-1185">Reference proteome</keyword>
<evidence type="ECO:0000313" key="2">
    <source>
        <dbReference type="EMBL" id="NHN83669.1"/>
    </source>
</evidence>
<gene>
    <name evidence="2" type="ORF">GOB93_03315</name>
</gene>
<dbReference type="Proteomes" id="UP000635278">
    <property type="component" value="Unassembled WGS sequence"/>
</dbReference>
<reference evidence="2 3" key="1">
    <citation type="journal article" date="2020" name="Int. J. Syst. Evol. Microbiol.">
        <title>Novel acetic acid bacteria from cider fermentations: Acetobacter conturbans sp. nov. and Acetobacter fallax sp. nov.</title>
        <authorList>
            <person name="Sombolestani A.S."/>
            <person name="Cleenwerck I."/>
            <person name="Cnockaert M."/>
            <person name="Borremans W."/>
            <person name="Wieme A.D."/>
            <person name="De Vuyst L."/>
            <person name="Vandamme P."/>
        </authorList>
    </citation>
    <scope>NUCLEOTIDE SEQUENCE [LARGE SCALE GENOMIC DNA]</scope>
    <source>
        <strain evidence="2 3">LMG 30640</strain>
    </source>
</reference>